<keyword evidence="7 8" id="KW-0501">Molybdenum cofactor biosynthesis</keyword>
<sequence>MKETAGIVLAGGMSRRFGGEKSLTKINGKEMVAYSVEAFAGLNDIVIVARPDLAVKILQTRRICVIFDLPQYRGKGPLAGIYSAMTEIDAEWYAVLPCDTPWIKQSVIEKLLAQRAPEWDVIVSRAGGRLQPLISVFHRRAKEKIRAKLDTGNLSMRSLFEDCRVKIIDFEQKKWFANINTKDDLK</sequence>
<name>A0A5J4JBW3_9BACI</name>
<evidence type="ECO:0000256" key="8">
    <source>
        <dbReference type="HAMAP-Rule" id="MF_00316"/>
    </source>
</evidence>
<feature type="binding site" evidence="8">
    <location>
        <position position="99"/>
    </location>
    <ligand>
        <name>GTP</name>
        <dbReference type="ChEBI" id="CHEBI:37565"/>
    </ligand>
</feature>
<dbReference type="GO" id="GO:0046872">
    <property type="term" value="F:metal ion binding"/>
    <property type="evidence" value="ECO:0007669"/>
    <property type="project" value="UniProtKB-KW"/>
</dbReference>
<dbReference type="EC" id="2.7.7.77" evidence="8"/>
<dbReference type="RefSeq" id="WP_151679385.1">
    <property type="nucleotide sequence ID" value="NZ_BKZP01000007.1"/>
</dbReference>
<keyword evidence="2 8" id="KW-0808">Transferase</keyword>
<dbReference type="Gene3D" id="3.90.550.10">
    <property type="entry name" value="Spore Coat Polysaccharide Biosynthesis Protein SpsA, Chain A"/>
    <property type="match status" value="1"/>
</dbReference>
<dbReference type="PANTHER" id="PTHR19136:SF81">
    <property type="entry name" value="MOLYBDENUM COFACTOR GUANYLYLTRANSFERASE"/>
    <property type="match status" value="1"/>
</dbReference>
<dbReference type="GO" id="GO:0006777">
    <property type="term" value="P:Mo-molybdopterin cofactor biosynthetic process"/>
    <property type="evidence" value="ECO:0007669"/>
    <property type="project" value="UniProtKB-KW"/>
</dbReference>
<dbReference type="InterPro" id="IPR025877">
    <property type="entry name" value="MobA-like_NTP_Trfase"/>
</dbReference>
<keyword evidence="10" id="KW-0548">Nucleotidyltransferase</keyword>
<feature type="binding site" evidence="8">
    <location>
        <begin position="9"/>
        <end position="11"/>
    </location>
    <ligand>
        <name>GTP</name>
        <dbReference type="ChEBI" id="CHEBI:37565"/>
    </ligand>
</feature>
<evidence type="ECO:0000256" key="7">
    <source>
        <dbReference type="ARBA" id="ARBA00023150"/>
    </source>
</evidence>
<feature type="binding site" evidence="8">
    <location>
        <position position="21"/>
    </location>
    <ligand>
        <name>GTP</name>
        <dbReference type="ChEBI" id="CHEBI:37565"/>
    </ligand>
</feature>
<dbReference type="AlphaFoldDB" id="A0A5J4JBW3"/>
<gene>
    <name evidence="8 10" type="primary">mobA</name>
    <name evidence="10" type="ORF">BpJC7_07260</name>
</gene>
<comment type="similarity">
    <text evidence="8">Belongs to the MobA family.</text>
</comment>
<evidence type="ECO:0000313" key="10">
    <source>
        <dbReference type="EMBL" id="GER69423.1"/>
    </source>
</evidence>
<feature type="binding site" evidence="8">
    <location>
        <position position="99"/>
    </location>
    <ligand>
        <name>Mg(2+)</name>
        <dbReference type="ChEBI" id="CHEBI:18420"/>
    </ligand>
</feature>
<comment type="domain">
    <text evidence="8">The N-terminal domain determines nucleotide recognition and specific binding, while the C-terminal domain determines the specific binding to the target protein.</text>
</comment>
<keyword evidence="11" id="KW-1185">Reference proteome</keyword>
<evidence type="ECO:0000259" key="9">
    <source>
        <dbReference type="Pfam" id="PF12804"/>
    </source>
</evidence>
<evidence type="ECO:0000256" key="2">
    <source>
        <dbReference type="ARBA" id="ARBA00022679"/>
    </source>
</evidence>
<dbReference type="InterPro" id="IPR029044">
    <property type="entry name" value="Nucleotide-diphossugar_trans"/>
</dbReference>
<organism evidence="10 11">
    <name type="scientific">Weizmannia acidilactici</name>
    <dbReference type="NCBI Taxonomy" id="2607726"/>
    <lineage>
        <taxon>Bacteria</taxon>
        <taxon>Bacillati</taxon>
        <taxon>Bacillota</taxon>
        <taxon>Bacilli</taxon>
        <taxon>Bacillales</taxon>
        <taxon>Bacillaceae</taxon>
        <taxon>Heyndrickxia</taxon>
    </lineage>
</organism>
<keyword evidence="6 8" id="KW-0342">GTP-binding</keyword>
<accession>A0A5J4JBW3</accession>
<comment type="subcellular location">
    <subcellularLocation>
        <location evidence="8">Cytoplasm</location>
    </subcellularLocation>
</comment>
<evidence type="ECO:0000313" key="11">
    <source>
        <dbReference type="Proteomes" id="UP000391919"/>
    </source>
</evidence>
<proteinExistence type="inferred from homology"/>
<comment type="catalytic activity">
    <reaction evidence="8">
        <text>Mo-molybdopterin + GTP + H(+) = Mo-molybdopterin guanine dinucleotide + diphosphate</text>
        <dbReference type="Rhea" id="RHEA:34243"/>
        <dbReference type="ChEBI" id="CHEBI:15378"/>
        <dbReference type="ChEBI" id="CHEBI:33019"/>
        <dbReference type="ChEBI" id="CHEBI:37565"/>
        <dbReference type="ChEBI" id="CHEBI:71302"/>
        <dbReference type="ChEBI" id="CHEBI:71310"/>
        <dbReference type="EC" id="2.7.7.77"/>
    </reaction>
</comment>
<evidence type="ECO:0000256" key="6">
    <source>
        <dbReference type="ARBA" id="ARBA00023134"/>
    </source>
</evidence>
<comment type="caution">
    <text evidence="10">The sequence shown here is derived from an EMBL/GenBank/DDBJ whole genome shotgun (WGS) entry which is preliminary data.</text>
</comment>
<evidence type="ECO:0000256" key="5">
    <source>
        <dbReference type="ARBA" id="ARBA00022842"/>
    </source>
</evidence>
<evidence type="ECO:0000256" key="3">
    <source>
        <dbReference type="ARBA" id="ARBA00022723"/>
    </source>
</evidence>
<feature type="domain" description="MobA-like NTP transferase" evidence="9">
    <location>
        <begin position="6"/>
        <end position="161"/>
    </location>
</feature>
<dbReference type="HAMAP" id="MF_00316">
    <property type="entry name" value="MobA"/>
    <property type="match status" value="1"/>
</dbReference>
<dbReference type="SUPFAM" id="SSF53448">
    <property type="entry name" value="Nucleotide-diphospho-sugar transferases"/>
    <property type="match status" value="1"/>
</dbReference>
<dbReference type="InterPro" id="IPR013482">
    <property type="entry name" value="Molybde_CF_guanTrfase"/>
</dbReference>
<keyword evidence="4 8" id="KW-0547">Nucleotide-binding</keyword>
<keyword evidence="3 8" id="KW-0479">Metal-binding</keyword>
<protein>
    <recommendedName>
        <fullName evidence="8">Probable molybdenum cofactor guanylyltransferase</fullName>
        <shortName evidence="8">MoCo guanylyltransferase</shortName>
        <ecNumber evidence="8">2.7.7.77</ecNumber>
    </recommendedName>
    <alternativeName>
        <fullName evidence="8">GTP:molybdopterin guanylyltransferase</fullName>
    </alternativeName>
    <alternativeName>
        <fullName evidence="8">Mo-MPT guanylyltransferase</fullName>
    </alternativeName>
    <alternativeName>
        <fullName evidence="8">Molybdopterin guanylyltransferase</fullName>
    </alternativeName>
    <alternativeName>
        <fullName evidence="8">Molybdopterin-guanine dinucleotide synthase</fullName>
        <shortName evidence="8">MGD synthase</shortName>
    </alternativeName>
</protein>
<dbReference type="GO" id="GO:0005525">
    <property type="term" value="F:GTP binding"/>
    <property type="evidence" value="ECO:0007669"/>
    <property type="project" value="UniProtKB-UniRule"/>
</dbReference>
<dbReference type="EMBL" id="BKZQ01000006">
    <property type="protein sequence ID" value="GER69423.1"/>
    <property type="molecule type" value="Genomic_DNA"/>
</dbReference>
<keyword evidence="5 8" id="KW-0460">Magnesium</keyword>
<keyword evidence="1 8" id="KW-0963">Cytoplasm</keyword>
<comment type="function">
    <text evidence="8">Transfers a GMP moiety from GTP to Mo-molybdopterin (Mo-MPT) cofactor (Moco or molybdenum cofactor) to form Mo-molybdopterin guanine dinucleotide (Mo-MGD) cofactor.</text>
</comment>
<dbReference type="Proteomes" id="UP000391919">
    <property type="component" value="Unassembled WGS sequence"/>
</dbReference>
<evidence type="ECO:0000256" key="1">
    <source>
        <dbReference type="ARBA" id="ARBA00022490"/>
    </source>
</evidence>
<dbReference type="PANTHER" id="PTHR19136">
    <property type="entry name" value="MOLYBDENUM COFACTOR GUANYLYLTRANSFERASE"/>
    <property type="match status" value="1"/>
</dbReference>
<comment type="cofactor">
    <cofactor evidence="8">
        <name>Mg(2+)</name>
        <dbReference type="ChEBI" id="CHEBI:18420"/>
    </cofactor>
</comment>
<dbReference type="GO" id="GO:0061603">
    <property type="term" value="F:molybdenum cofactor guanylyltransferase activity"/>
    <property type="evidence" value="ECO:0007669"/>
    <property type="project" value="UniProtKB-EC"/>
</dbReference>
<evidence type="ECO:0000256" key="4">
    <source>
        <dbReference type="ARBA" id="ARBA00022741"/>
    </source>
</evidence>
<reference evidence="10 11" key="1">
    <citation type="submission" date="2019-09" db="EMBL/GenBank/DDBJ databases">
        <title>Draft genome sequence of Bacillus sp. JC-7.</title>
        <authorList>
            <person name="Tanaka N."/>
            <person name="Shiwa Y."/>
            <person name="Fujita N."/>
            <person name="Tanasupawat S."/>
        </authorList>
    </citation>
    <scope>NUCLEOTIDE SEQUENCE [LARGE SCALE GENOMIC DNA]</scope>
    <source>
        <strain evidence="10 11">JC-7</strain>
    </source>
</reference>
<dbReference type="Pfam" id="PF12804">
    <property type="entry name" value="NTP_transf_3"/>
    <property type="match status" value="1"/>
</dbReference>
<dbReference type="GO" id="GO:0005737">
    <property type="term" value="C:cytoplasm"/>
    <property type="evidence" value="ECO:0007669"/>
    <property type="project" value="UniProtKB-SubCell"/>
</dbReference>
<comment type="caution">
    <text evidence="8">Lacks conserved residue(s) required for the propagation of feature annotation.</text>
</comment>
<dbReference type="CDD" id="cd02503">
    <property type="entry name" value="MobA"/>
    <property type="match status" value="1"/>
</dbReference>
<feature type="binding site" evidence="8">
    <location>
        <position position="68"/>
    </location>
    <ligand>
        <name>GTP</name>
        <dbReference type="ChEBI" id="CHEBI:37565"/>
    </ligand>
</feature>